<reference evidence="2 3" key="1">
    <citation type="journal article" date="2004" name="Science">
        <title>The genome of the diatom Thalassiosira pseudonana: ecology, evolution, and metabolism.</title>
        <authorList>
            <person name="Armbrust E.V."/>
            <person name="Berges J.A."/>
            <person name="Bowler C."/>
            <person name="Green B.R."/>
            <person name="Martinez D."/>
            <person name="Putnam N.H."/>
            <person name="Zhou S."/>
            <person name="Allen A.E."/>
            <person name="Apt K.E."/>
            <person name="Bechner M."/>
            <person name="Brzezinski M.A."/>
            <person name="Chaal B.K."/>
            <person name="Chiovitti A."/>
            <person name="Davis A.K."/>
            <person name="Demarest M.S."/>
            <person name="Detter J.C."/>
            <person name="Glavina T."/>
            <person name="Goodstein D."/>
            <person name="Hadi M.Z."/>
            <person name="Hellsten U."/>
            <person name="Hildebrand M."/>
            <person name="Jenkins B.D."/>
            <person name="Jurka J."/>
            <person name="Kapitonov V.V."/>
            <person name="Kroger N."/>
            <person name="Lau W.W."/>
            <person name="Lane T.W."/>
            <person name="Larimer F.W."/>
            <person name="Lippmeier J.C."/>
            <person name="Lucas S."/>
            <person name="Medina M."/>
            <person name="Montsant A."/>
            <person name="Obornik M."/>
            <person name="Parker M.S."/>
            <person name="Palenik B."/>
            <person name="Pazour G.J."/>
            <person name="Richardson P.M."/>
            <person name="Rynearson T.A."/>
            <person name="Saito M.A."/>
            <person name="Schwartz D.C."/>
            <person name="Thamatrakoln K."/>
            <person name="Valentin K."/>
            <person name="Vardi A."/>
            <person name="Wilkerson F.P."/>
            <person name="Rokhsar D.S."/>
        </authorList>
    </citation>
    <scope>NUCLEOTIDE SEQUENCE [LARGE SCALE GENOMIC DNA]</scope>
    <source>
        <strain evidence="2 3">CCMP1335</strain>
    </source>
</reference>
<sequence length="651" mass="71981">MAEVNPSIAAEAVGSTADALTNPLDENQVYDITPDADDPQALPPNSQAPASTLSRPSLHSMSSSSDGHDASANVTLTNFQKYGSIRPPIRVLQDEFLAKYRLWKEHNDPLTGLETTGGRDRIGDAWAGNMASIIALHSRHHRGDDIEDCLGLLSSMRSNGSFFASEQKSEDEPKVGIDDGVYDGDGELNELQQLAKVLFRPGSKLVGNITLPNRAVLIDTKSYELVVMASDGQDELGSQKGILARHKFRGDVQCVYLQVSFVPVVRSETTNNVESKYDELTEEEKLASGDGNDKTNGEKIKNLTIQIEYSDAETKCIGVWNHDALRFEGAAENLSEGPTEPNPMGGTIISGLIGARRNDDTANSGTNHSQNANSNTGTRSSTKRSSPNQHVFSLSPCSHIHPRGINPASLWRITNDFISWNEDCTTSFKLSVPLSSLNEDEVMAAEKQKSLLDEIASPDNLKVTLHRARTDALRRETLTKLVELGRIVDFAELARKRSNALRREKWRKRVQKYTPKLPRNLMGSGRTTSSDARDEKAFVEEKKVQFYDHLASISWSDLLEESSLDAERSGMHVFKVEGRLPSDGAGLNEARGVALDEVLWLESAASIFCSKYIKDWRLIMINWRKHIAKLMEDSRLGSWTESAQTTTQLKL</sequence>
<evidence type="ECO:0000313" key="3">
    <source>
        <dbReference type="Proteomes" id="UP000001449"/>
    </source>
</evidence>
<dbReference type="OMA" id="IASINWT"/>
<dbReference type="GeneID" id="7446688"/>
<feature type="region of interest" description="Disordered" evidence="1">
    <location>
        <begin position="1"/>
        <end position="69"/>
    </location>
</feature>
<dbReference type="eggNOG" id="ENOG502T76M">
    <property type="taxonomic scope" value="Eukaryota"/>
</dbReference>
<protein>
    <submittedName>
        <fullName evidence="2">Uncharacterized protein</fullName>
    </submittedName>
</protein>
<dbReference type="RefSeq" id="XP_002287430.1">
    <property type="nucleotide sequence ID" value="XM_002287394.1"/>
</dbReference>
<feature type="compositionally biased region" description="Low complexity" evidence="1">
    <location>
        <begin position="51"/>
        <end position="65"/>
    </location>
</feature>
<dbReference type="AlphaFoldDB" id="B8BV46"/>
<reference evidence="2 3" key="2">
    <citation type="journal article" date="2008" name="Nature">
        <title>The Phaeodactylum genome reveals the evolutionary history of diatom genomes.</title>
        <authorList>
            <person name="Bowler C."/>
            <person name="Allen A.E."/>
            <person name="Badger J.H."/>
            <person name="Grimwood J."/>
            <person name="Jabbari K."/>
            <person name="Kuo A."/>
            <person name="Maheswari U."/>
            <person name="Martens C."/>
            <person name="Maumus F."/>
            <person name="Otillar R.P."/>
            <person name="Rayko E."/>
            <person name="Salamov A."/>
            <person name="Vandepoele K."/>
            <person name="Beszteri B."/>
            <person name="Gruber A."/>
            <person name="Heijde M."/>
            <person name="Katinka M."/>
            <person name="Mock T."/>
            <person name="Valentin K."/>
            <person name="Verret F."/>
            <person name="Berges J.A."/>
            <person name="Brownlee C."/>
            <person name="Cadoret J.P."/>
            <person name="Chiovitti A."/>
            <person name="Choi C.J."/>
            <person name="Coesel S."/>
            <person name="De Martino A."/>
            <person name="Detter J.C."/>
            <person name="Durkin C."/>
            <person name="Falciatore A."/>
            <person name="Fournet J."/>
            <person name="Haruta M."/>
            <person name="Huysman M.J."/>
            <person name="Jenkins B.D."/>
            <person name="Jiroutova K."/>
            <person name="Jorgensen R.E."/>
            <person name="Joubert Y."/>
            <person name="Kaplan A."/>
            <person name="Kroger N."/>
            <person name="Kroth P.G."/>
            <person name="La Roche J."/>
            <person name="Lindquist E."/>
            <person name="Lommer M."/>
            <person name="Martin-Jezequel V."/>
            <person name="Lopez P.J."/>
            <person name="Lucas S."/>
            <person name="Mangogna M."/>
            <person name="McGinnis K."/>
            <person name="Medlin L.K."/>
            <person name="Montsant A."/>
            <person name="Oudot-Le Secq M.P."/>
            <person name="Napoli C."/>
            <person name="Obornik M."/>
            <person name="Parker M.S."/>
            <person name="Petit J.L."/>
            <person name="Porcel B.M."/>
            <person name="Poulsen N."/>
            <person name="Robison M."/>
            <person name="Rychlewski L."/>
            <person name="Rynearson T.A."/>
            <person name="Schmutz J."/>
            <person name="Shapiro H."/>
            <person name="Siaut M."/>
            <person name="Stanley M."/>
            <person name="Sussman M.R."/>
            <person name="Taylor A.R."/>
            <person name="Vardi A."/>
            <person name="von Dassow P."/>
            <person name="Vyverman W."/>
            <person name="Willis A."/>
            <person name="Wyrwicz L.S."/>
            <person name="Rokhsar D.S."/>
            <person name="Weissenbach J."/>
            <person name="Armbrust E.V."/>
            <person name="Green B.R."/>
            <person name="Van de Peer Y."/>
            <person name="Grigoriev I.V."/>
        </authorList>
    </citation>
    <scope>NUCLEOTIDE SEQUENCE [LARGE SCALE GENOMIC DNA]</scope>
    <source>
        <strain evidence="2 3">CCMP1335</strain>
    </source>
</reference>
<evidence type="ECO:0000256" key="1">
    <source>
        <dbReference type="SAM" id="MobiDB-lite"/>
    </source>
</evidence>
<proteinExistence type="predicted"/>
<feature type="region of interest" description="Disordered" evidence="1">
    <location>
        <begin position="356"/>
        <end position="398"/>
    </location>
</feature>
<dbReference type="KEGG" id="tps:THAPSDRAFT_21405"/>
<name>B8BV46_THAPS</name>
<gene>
    <name evidence="2" type="ORF">THAPSDRAFT_21405</name>
</gene>
<evidence type="ECO:0000313" key="2">
    <source>
        <dbReference type="EMBL" id="EED94873.1"/>
    </source>
</evidence>
<dbReference type="EMBL" id="CM000639">
    <property type="protein sequence ID" value="EED94873.1"/>
    <property type="molecule type" value="Genomic_DNA"/>
</dbReference>
<dbReference type="InParanoid" id="B8BV46"/>
<accession>B8BV46</accession>
<keyword evidence="3" id="KW-1185">Reference proteome</keyword>
<dbReference type="Proteomes" id="UP000001449">
    <property type="component" value="Chromosome 2"/>
</dbReference>
<dbReference type="PaxDb" id="35128-Thaps21405"/>
<dbReference type="HOGENOM" id="CLU_421243_0_0_1"/>
<organism evidence="2 3">
    <name type="scientific">Thalassiosira pseudonana</name>
    <name type="common">Marine diatom</name>
    <name type="synonym">Cyclotella nana</name>
    <dbReference type="NCBI Taxonomy" id="35128"/>
    <lineage>
        <taxon>Eukaryota</taxon>
        <taxon>Sar</taxon>
        <taxon>Stramenopiles</taxon>
        <taxon>Ochrophyta</taxon>
        <taxon>Bacillariophyta</taxon>
        <taxon>Coscinodiscophyceae</taxon>
        <taxon>Thalassiosirophycidae</taxon>
        <taxon>Thalassiosirales</taxon>
        <taxon>Thalassiosiraceae</taxon>
        <taxon>Thalassiosira</taxon>
    </lineage>
</organism>
<feature type="compositionally biased region" description="Polar residues" evidence="1">
    <location>
        <begin position="361"/>
        <end position="396"/>
    </location>
</feature>